<sequence length="57" mass="6623">MKICAKCHDRDEKVTECELGEYAHHFLEWGKCEICGIHNPTFECICYDKLIYKKAGA</sequence>
<proteinExistence type="predicted"/>
<comment type="caution">
    <text evidence="1">The sequence shown here is derived from an EMBL/GenBank/DDBJ whole genome shotgun (WGS) entry which is preliminary data.</text>
</comment>
<dbReference type="EMBL" id="LAZR01009018">
    <property type="protein sequence ID" value="KKM75196.1"/>
    <property type="molecule type" value="Genomic_DNA"/>
</dbReference>
<dbReference type="AlphaFoldDB" id="A0A0F9KK96"/>
<name>A0A0F9KK96_9ZZZZ</name>
<accession>A0A0F9KK96</accession>
<evidence type="ECO:0000313" key="1">
    <source>
        <dbReference type="EMBL" id="KKM75196.1"/>
    </source>
</evidence>
<protein>
    <submittedName>
        <fullName evidence="1">Uncharacterized protein</fullName>
    </submittedName>
</protein>
<gene>
    <name evidence="1" type="ORF">LCGC14_1392580</name>
</gene>
<reference evidence="1" key="1">
    <citation type="journal article" date="2015" name="Nature">
        <title>Complex archaea that bridge the gap between prokaryotes and eukaryotes.</title>
        <authorList>
            <person name="Spang A."/>
            <person name="Saw J.H."/>
            <person name="Jorgensen S.L."/>
            <person name="Zaremba-Niedzwiedzka K."/>
            <person name="Martijn J."/>
            <person name="Lind A.E."/>
            <person name="van Eijk R."/>
            <person name="Schleper C."/>
            <person name="Guy L."/>
            <person name="Ettema T.J."/>
        </authorList>
    </citation>
    <scope>NUCLEOTIDE SEQUENCE</scope>
</reference>
<organism evidence="1">
    <name type="scientific">marine sediment metagenome</name>
    <dbReference type="NCBI Taxonomy" id="412755"/>
    <lineage>
        <taxon>unclassified sequences</taxon>
        <taxon>metagenomes</taxon>
        <taxon>ecological metagenomes</taxon>
    </lineage>
</organism>